<evidence type="ECO:0000313" key="3">
    <source>
        <dbReference type="EMBL" id="TWH23066.1"/>
    </source>
</evidence>
<sequence length="271" mass="30632">MTSNSTTDTSTSQALFGMPLDAVTMDEAVARCRDALERREPMTVGVVNAAKTVRLRKDVALRESLLECDILLADGQAVVWAGNLLGYPLPERVAGIDLFTSLLATADTEHRSVYLLGAEQSVLDALVDVLTTKYPGLRIAGSHHGYFDESEEESIARAIRESRADMLFLGMPSPRKENFLRRWEDVLDVPIRHGVGGSFDVLAGITKRAPERWQRTGMEWAYRLLQEPRRMWRRYLTTNTAFLILLARERFRTTPPYPRPEKLPTPRKHHG</sequence>
<dbReference type="PANTHER" id="PTHR34136">
    <property type="match status" value="1"/>
</dbReference>
<dbReference type="EMBL" id="VLJT01000011">
    <property type="protein sequence ID" value="TWH23066.1"/>
    <property type="molecule type" value="Genomic_DNA"/>
</dbReference>
<proteinExistence type="predicted"/>
<dbReference type="GO" id="GO:0016758">
    <property type="term" value="F:hexosyltransferase activity"/>
    <property type="evidence" value="ECO:0007669"/>
    <property type="project" value="TreeGrafter"/>
</dbReference>
<organism evidence="3 4">
    <name type="scientific">Rhodococcus rhodochrous J45</name>
    <dbReference type="NCBI Taxonomy" id="935266"/>
    <lineage>
        <taxon>Bacteria</taxon>
        <taxon>Bacillati</taxon>
        <taxon>Actinomycetota</taxon>
        <taxon>Actinomycetes</taxon>
        <taxon>Mycobacteriales</taxon>
        <taxon>Nocardiaceae</taxon>
        <taxon>Rhodococcus</taxon>
    </lineage>
</organism>
<protein>
    <submittedName>
        <fullName evidence="3">N-acetylglucosaminyldiphosphoundecaprenol N-acetyl-beta-D-mannosaminyltransferase</fullName>
    </submittedName>
</protein>
<name>A0A562ELW1_RHORH</name>
<dbReference type="NCBIfam" id="TIGR00696">
    <property type="entry name" value="wecG_tagA_cpsF"/>
    <property type="match status" value="1"/>
</dbReference>
<keyword evidence="2 3" id="KW-0808">Transferase</keyword>
<dbReference type="CDD" id="cd06533">
    <property type="entry name" value="Glyco_transf_WecG_TagA"/>
    <property type="match status" value="1"/>
</dbReference>
<evidence type="ECO:0000256" key="1">
    <source>
        <dbReference type="ARBA" id="ARBA00022676"/>
    </source>
</evidence>
<reference evidence="3 4" key="1">
    <citation type="submission" date="2019-07" db="EMBL/GenBank/DDBJ databases">
        <title>Genome sequencing of lignin-degrading bacterial isolates.</title>
        <authorList>
            <person name="Gladden J."/>
        </authorList>
    </citation>
    <scope>NUCLEOTIDE SEQUENCE [LARGE SCALE GENOMIC DNA]</scope>
    <source>
        <strain evidence="3 4">J45</strain>
    </source>
</reference>
<gene>
    <name evidence="3" type="ORF">L618_001400000400</name>
</gene>
<comment type="caution">
    <text evidence="3">The sequence shown here is derived from an EMBL/GenBank/DDBJ whole genome shotgun (WGS) entry which is preliminary data.</text>
</comment>
<dbReference type="PANTHER" id="PTHR34136:SF1">
    <property type="entry name" value="UDP-N-ACETYL-D-MANNOSAMINURONIC ACID TRANSFERASE"/>
    <property type="match status" value="1"/>
</dbReference>
<evidence type="ECO:0000256" key="2">
    <source>
        <dbReference type="ARBA" id="ARBA00022679"/>
    </source>
</evidence>
<dbReference type="Pfam" id="PF03808">
    <property type="entry name" value="Glyco_tran_WecG"/>
    <property type="match status" value="1"/>
</dbReference>
<dbReference type="InterPro" id="IPR004629">
    <property type="entry name" value="WecG_TagA_CpsF"/>
</dbReference>
<keyword evidence="1" id="KW-0328">Glycosyltransferase</keyword>
<accession>A0A562ELW1</accession>
<dbReference type="Proteomes" id="UP000317573">
    <property type="component" value="Unassembled WGS sequence"/>
</dbReference>
<evidence type="ECO:0000313" key="4">
    <source>
        <dbReference type="Proteomes" id="UP000317573"/>
    </source>
</evidence>
<dbReference type="AlphaFoldDB" id="A0A562ELW1"/>
<dbReference type="RefSeq" id="WP_145691256.1">
    <property type="nucleotide sequence ID" value="NZ_VLJT01000011.1"/>
</dbReference>